<evidence type="ECO:0000313" key="3">
    <source>
        <dbReference type="EMBL" id="MRN53003.1"/>
    </source>
</evidence>
<dbReference type="PANTHER" id="PTHR22916:SF3">
    <property type="entry name" value="UDP-GLCNAC:BETAGAL BETA-1,3-N-ACETYLGLUCOSAMINYLTRANSFERASE-LIKE PROTEIN 1"/>
    <property type="match status" value="1"/>
</dbReference>
<name>A0A7X2L1B9_9BACL</name>
<keyword evidence="4" id="KW-1185">Reference proteome</keyword>
<feature type="domain" description="Glycosyltransferase 2-like" evidence="2">
    <location>
        <begin position="8"/>
        <end position="161"/>
    </location>
</feature>
<comment type="similarity">
    <text evidence="1">Belongs to the glycosyltransferase 2 family.</text>
</comment>
<dbReference type="InterPro" id="IPR029044">
    <property type="entry name" value="Nucleotide-diphossugar_trans"/>
</dbReference>
<reference evidence="3 4" key="1">
    <citation type="submission" date="2019-11" db="EMBL/GenBank/DDBJ databases">
        <title>Paenibacillus monticola sp. nov., a novel PGPR strain isolated from mountain sample in China.</title>
        <authorList>
            <person name="Zhao Q."/>
            <person name="Li H.-P."/>
            <person name="Zhang J.-L."/>
        </authorList>
    </citation>
    <scope>NUCLEOTIDE SEQUENCE [LARGE SCALE GENOMIC DNA]</scope>
    <source>
        <strain evidence="3 4">LC-T2</strain>
    </source>
</reference>
<gene>
    <name evidence="3" type="ORF">GJB61_08330</name>
</gene>
<evidence type="ECO:0000313" key="4">
    <source>
        <dbReference type="Proteomes" id="UP000463051"/>
    </source>
</evidence>
<dbReference type="InterPro" id="IPR001173">
    <property type="entry name" value="Glyco_trans_2-like"/>
</dbReference>
<evidence type="ECO:0000259" key="2">
    <source>
        <dbReference type="Pfam" id="PF00535"/>
    </source>
</evidence>
<dbReference type="PANTHER" id="PTHR22916">
    <property type="entry name" value="GLYCOSYLTRANSFERASE"/>
    <property type="match status" value="1"/>
</dbReference>
<proteinExistence type="inferred from homology"/>
<dbReference type="SUPFAM" id="SSF53448">
    <property type="entry name" value="Nucleotide-diphospho-sugar transferases"/>
    <property type="match status" value="1"/>
</dbReference>
<dbReference type="Gene3D" id="3.90.550.10">
    <property type="entry name" value="Spore Coat Polysaccharide Biosynthesis Protein SpsA, Chain A"/>
    <property type="match status" value="1"/>
</dbReference>
<keyword evidence="3" id="KW-0808">Transferase</keyword>
<dbReference type="EMBL" id="WJXB01000002">
    <property type="protein sequence ID" value="MRN53003.1"/>
    <property type="molecule type" value="Genomic_DNA"/>
</dbReference>
<dbReference type="Proteomes" id="UP000463051">
    <property type="component" value="Unassembled WGS sequence"/>
</dbReference>
<dbReference type="Pfam" id="PF00535">
    <property type="entry name" value="Glycos_transf_2"/>
    <property type="match status" value="1"/>
</dbReference>
<dbReference type="AlphaFoldDB" id="A0A7X2L1B9"/>
<evidence type="ECO:0000256" key="1">
    <source>
        <dbReference type="ARBA" id="ARBA00006739"/>
    </source>
</evidence>
<accession>A0A7X2L1B9</accession>
<dbReference type="GO" id="GO:0016758">
    <property type="term" value="F:hexosyltransferase activity"/>
    <property type="evidence" value="ECO:0007669"/>
    <property type="project" value="UniProtKB-ARBA"/>
</dbReference>
<organism evidence="3 4">
    <name type="scientific">Paenibacillus monticola</name>
    <dbReference type="NCBI Taxonomy" id="2666075"/>
    <lineage>
        <taxon>Bacteria</taxon>
        <taxon>Bacillati</taxon>
        <taxon>Bacillota</taxon>
        <taxon>Bacilli</taxon>
        <taxon>Bacillales</taxon>
        <taxon>Paenibacillaceae</taxon>
        <taxon>Paenibacillus</taxon>
    </lineage>
</organism>
<sequence>MCGLAKVSVIIPFYNCKYVDQAIDSVLKQTFSDIEIILVDDGSTMYTEKLFPYLDRIHCIRQINGGTACALNRGLQTVKGEYVAWLSSDDLFYPDKIKRQVEFMEQRNAAFCYTDYHVINERSQIIQHDATAKFRTFRSFIEAFTSYCPINGCTVMMKSSIIKQIGYFNETLTYTHDYDFWVRLLLEKENMYYMNEPLTAYRRHEEMGTIRHLGSIQIELEKVKVNYFNEFQGLLANY</sequence>
<comment type="caution">
    <text evidence="3">The sequence shown here is derived from an EMBL/GenBank/DDBJ whole genome shotgun (WGS) entry which is preliminary data.</text>
</comment>
<protein>
    <submittedName>
        <fullName evidence="3">Glycosyltransferase</fullName>
    </submittedName>
</protein>